<organism evidence="1 2">
    <name type="scientific">Ceratobasidium theobromae</name>
    <dbReference type="NCBI Taxonomy" id="1582974"/>
    <lineage>
        <taxon>Eukaryota</taxon>
        <taxon>Fungi</taxon>
        <taxon>Dikarya</taxon>
        <taxon>Basidiomycota</taxon>
        <taxon>Agaricomycotina</taxon>
        <taxon>Agaricomycetes</taxon>
        <taxon>Cantharellales</taxon>
        <taxon>Ceratobasidiaceae</taxon>
        <taxon>Ceratobasidium</taxon>
    </lineage>
</organism>
<gene>
    <name evidence="1" type="ORF">CTheo_6812</name>
</gene>
<evidence type="ECO:0000313" key="1">
    <source>
        <dbReference type="EMBL" id="KAB5589738.1"/>
    </source>
</evidence>
<evidence type="ECO:0000313" key="2">
    <source>
        <dbReference type="Proteomes" id="UP000383932"/>
    </source>
</evidence>
<comment type="caution">
    <text evidence="1">The sequence shown here is derived from an EMBL/GenBank/DDBJ whole genome shotgun (WGS) entry which is preliminary data.</text>
</comment>
<reference evidence="1 2" key="1">
    <citation type="journal article" date="2019" name="Fungal Biol. Biotechnol.">
        <title>Draft genome sequence of fastidious pathogen Ceratobasidium theobromae, which causes vascular-streak dieback in Theobroma cacao.</title>
        <authorList>
            <person name="Ali S.S."/>
            <person name="Asman A."/>
            <person name="Shao J."/>
            <person name="Firmansyah A.P."/>
            <person name="Susilo A.W."/>
            <person name="Rosmana A."/>
            <person name="McMahon P."/>
            <person name="Junaid M."/>
            <person name="Guest D."/>
            <person name="Kheng T.Y."/>
            <person name="Meinhardt L.W."/>
            <person name="Bailey B.A."/>
        </authorList>
    </citation>
    <scope>NUCLEOTIDE SEQUENCE [LARGE SCALE GENOMIC DNA]</scope>
    <source>
        <strain evidence="1 2">CT2</strain>
    </source>
</reference>
<dbReference type="OrthoDB" id="3220340at2759"/>
<dbReference type="Proteomes" id="UP000383932">
    <property type="component" value="Unassembled WGS sequence"/>
</dbReference>
<dbReference type="AlphaFoldDB" id="A0A5N5QE63"/>
<name>A0A5N5QE63_9AGAM</name>
<dbReference type="EMBL" id="SSOP01000234">
    <property type="protein sequence ID" value="KAB5589738.1"/>
    <property type="molecule type" value="Genomic_DNA"/>
</dbReference>
<proteinExistence type="predicted"/>
<keyword evidence="2" id="KW-1185">Reference proteome</keyword>
<protein>
    <submittedName>
        <fullName evidence="1">AMP-binding enzyme</fullName>
    </submittedName>
</protein>
<sequence length="224" mass="24220">MQSPAPLRHGRWLGRGATGTMVELADECALKLAEKEKDNSQCTPAVIIQSSGTPSCSSFRCITTPSTTLPTAESGLLGKSPHAPPSHIQPSVLAGLLSHAVSAHRHQNPTRISLYSQLCSHQQFIACATAYIREIPPSALKTYAPFLQTLCTITVYGSVVDEAMSAQWEANKLPIAASRSSRPTKLTLSQNLFGMSELGRLFYSRRAPYTISEPNPDGSRQVQL</sequence>
<accession>A0A5N5QE63</accession>